<dbReference type="Gene3D" id="2.60.40.1080">
    <property type="match status" value="1"/>
</dbReference>
<accession>A0A511VAQ1</accession>
<dbReference type="Pfam" id="PF02368">
    <property type="entry name" value="Big_2"/>
    <property type="match status" value="1"/>
</dbReference>
<organism evidence="3 4">
    <name type="scientific">Aneurinibacillus danicus</name>
    <dbReference type="NCBI Taxonomy" id="267746"/>
    <lineage>
        <taxon>Bacteria</taxon>
        <taxon>Bacillati</taxon>
        <taxon>Bacillota</taxon>
        <taxon>Bacilli</taxon>
        <taxon>Bacillales</taxon>
        <taxon>Paenibacillaceae</taxon>
        <taxon>Aneurinibacillus group</taxon>
        <taxon>Aneurinibacillus</taxon>
    </lineage>
</organism>
<dbReference type="InterPro" id="IPR008964">
    <property type="entry name" value="Invasin/intimin_cell_adhesion"/>
</dbReference>
<protein>
    <recommendedName>
        <fullName evidence="2">BIG2 domain-containing protein</fullName>
    </recommendedName>
</protein>
<evidence type="ECO:0000313" key="4">
    <source>
        <dbReference type="Proteomes" id="UP000321157"/>
    </source>
</evidence>
<feature type="domain" description="BIG2" evidence="2">
    <location>
        <begin position="275"/>
        <end position="307"/>
    </location>
</feature>
<reference evidence="3 4" key="1">
    <citation type="submission" date="2019-07" db="EMBL/GenBank/DDBJ databases">
        <title>Whole genome shotgun sequence of Aneurinibacillus danicus NBRC 102444.</title>
        <authorList>
            <person name="Hosoyama A."/>
            <person name="Uohara A."/>
            <person name="Ohji S."/>
            <person name="Ichikawa N."/>
        </authorList>
    </citation>
    <scope>NUCLEOTIDE SEQUENCE [LARGE SCALE GENOMIC DNA]</scope>
    <source>
        <strain evidence="3 4">NBRC 102444</strain>
    </source>
</reference>
<dbReference type="InterPro" id="IPR003343">
    <property type="entry name" value="Big_2"/>
</dbReference>
<comment type="caution">
    <text evidence="3">The sequence shown here is derived from an EMBL/GenBank/DDBJ whole genome shotgun (WGS) entry which is preliminary data.</text>
</comment>
<evidence type="ECO:0000256" key="1">
    <source>
        <dbReference type="SAM" id="SignalP"/>
    </source>
</evidence>
<dbReference type="RefSeq" id="WP_170230354.1">
    <property type="nucleotide sequence ID" value="NZ_BJXX01000163.1"/>
</dbReference>
<dbReference type="SUPFAM" id="SSF49373">
    <property type="entry name" value="Invasin/intimin cell-adhesion fragments"/>
    <property type="match status" value="1"/>
</dbReference>
<dbReference type="EMBL" id="BJXX01000163">
    <property type="protein sequence ID" value="GEN35995.1"/>
    <property type="molecule type" value="Genomic_DNA"/>
</dbReference>
<keyword evidence="1" id="KW-0732">Signal</keyword>
<name>A0A511VAQ1_9BACL</name>
<gene>
    <name evidence="3" type="ORF">ADA01nite_34550</name>
</gene>
<feature type="chain" id="PRO_5039400195" description="BIG2 domain-containing protein" evidence="1">
    <location>
        <begin position="34"/>
        <end position="336"/>
    </location>
</feature>
<sequence length="336" mass="37923">MKSTLRCRFVSSLVAISVAVPSAAAFLPSSTLAASPNSLNPSEIKQVQRYKEAAITMFQSLTPAEKDKLRQVRDQVTAKPLDWWRDQILQNPEVIEKLKAKDVTVEEASAMLRDMVALLYTPGDTIESLLTFKKEHYHTWTKVFGTEFKQEDLLKFAKMMQKQVAADIIMDHMLNINRPLDDIINNAIARMMKHGEFKKFGQKLAEIGITPEDVIAIRKRLVREFDPNNEVRDILIRAFARNYVDIIVHPGKLTPGKEKQVTLKVDFPGYWTIRSGIEWESSNPEVATIDAKGKLHAHKSGTTTISVKIKGVVIAQTDVTIEPENERVLSLTFSHG</sequence>
<evidence type="ECO:0000313" key="3">
    <source>
        <dbReference type="EMBL" id="GEN35995.1"/>
    </source>
</evidence>
<feature type="signal peptide" evidence="1">
    <location>
        <begin position="1"/>
        <end position="33"/>
    </location>
</feature>
<dbReference type="AlphaFoldDB" id="A0A511VAQ1"/>
<dbReference type="Proteomes" id="UP000321157">
    <property type="component" value="Unassembled WGS sequence"/>
</dbReference>
<evidence type="ECO:0000259" key="2">
    <source>
        <dbReference type="Pfam" id="PF02368"/>
    </source>
</evidence>
<keyword evidence="4" id="KW-1185">Reference proteome</keyword>
<proteinExistence type="predicted"/>